<gene>
    <name evidence="1" type="ORF">LOK49_LG08G02534</name>
</gene>
<accession>A0ACC0GRM4</accession>
<keyword evidence="2" id="KW-1185">Reference proteome</keyword>
<evidence type="ECO:0000313" key="1">
    <source>
        <dbReference type="EMBL" id="KAI8002925.1"/>
    </source>
</evidence>
<comment type="caution">
    <text evidence="1">The sequence shown here is derived from an EMBL/GenBank/DDBJ whole genome shotgun (WGS) entry which is preliminary data.</text>
</comment>
<organism evidence="1 2">
    <name type="scientific">Camellia lanceoleosa</name>
    <dbReference type="NCBI Taxonomy" id="1840588"/>
    <lineage>
        <taxon>Eukaryota</taxon>
        <taxon>Viridiplantae</taxon>
        <taxon>Streptophyta</taxon>
        <taxon>Embryophyta</taxon>
        <taxon>Tracheophyta</taxon>
        <taxon>Spermatophyta</taxon>
        <taxon>Magnoliopsida</taxon>
        <taxon>eudicotyledons</taxon>
        <taxon>Gunneridae</taxon>
        <taxon>Pentapetalae</taxon>
        <taxon>asterids</taxon>
        <taxon>Ericales</taxon>
        <taxon>Theaceae</taxon>
        <taxon>Camellia</taxon>
    </lineage>
</organism>
<evidence type="ECO:0000313" key="2">
    <source>
        <dbReference type="Proteomes" id="UP001060215"/>
    </source>
</evidence>
<dbReference type="Proteomes" id="UP001060215">
    <property type="component" value="Chromosome 9"/>
</dbReference>
<reference evidence="1 2" key="1">
    <citation type="journal article" date="2022" name="Plant J.">
        <title>Chromosome-level genome of Camellia lanceoleosa provides a valuable resource for understanding genome evolution and self-incompatibility.</title>
        <authorList>
            <person name="Gong W."/>
            <person name="Xiao S."/>
            <person name="Wang L."/>
            <person name="Liao Z."/>
            <person name="Chang Y."/>
            <person name="Mo W."/>
            <person name="Hu G."/>
            <person name="Li W."/>
            <person name="Zhao G."/>
            <person name="Zhu H."/>
            <person name="Hu X."/>
            <person name="Ji K."/>
            <person name="Xiang X."/>
            <person name="Song Q."/>
            <person name="Yuan D."/>
            <person name="Jin S."/>
            <person name="Zhang L."/>
        </authorList>
    </citation>
    <scope>NUCLEOTIDE SEQUENCE [LARGE SCALE GENOMIC DNA]</scope>
    <source>
        <strain evidence="1">SQ_2022a</strain>
    </source>
</reference>
<protein>
    <submittedName>
        <fullName evidence="1">Uncharacterized protein</fullName>
    </submittedName>
</protein>
<name>A0ACC0GRM4_9ERIC</name>
<proteinExistence type="predicted"/>
<dbReference type="EMBL" id="CM045766">
    <property type="protein sequence ID" value="KAI8002925.1"/>
    <property type="molecule type" value="Genomic_DNA"/>
</dbReference>
<sequence>MRDSAAAIDGLVSLFPAFISQNEAHAVRMAAMMAQACDLNSTIVESDCKEVIQLGVGETVPPWERLAILLDIRHLVKVVNLLLKWTTRNNNQVTN</sequence>